<reference evidence="2 3" key="1">
    <citation type="submission" date="2011-06" db="EMBL/GenBank/DDBJ databases">
        <title>The Genome Sequence of Collinsella tanakaei YIT 12063.</title>
        <authorList>
            <consortium name="The Broad Institute Genome Sequencing Platform"/>
            <person name="Earl A."/>
            <person name="Ward D."/>
            <person name="Feldgarden M."/>
            <person name="Gevers D."/>
            <person name="Morotomi M."/>
            <person name="Young S.K."/>
            <person name="Zeng Q."/>
            <person name="Gargeya S."/>
            <person name="Fitzgerald M."/>
            <person name="Haas B."/>
            <person name="Abouelleil A."/>
            <person name="Alvarado L."/>
            <person name="Arachchi H.M."/>
            <person name="Berlin A."/>
            <person name="Brown A."/>
            <person name="Chapman S.B."/>
            <person name="Chen Z."/>
            <person name="Dunbar C."/>
            <person name="Freedman E."/>
            <person name="Gearin G."/>
            <person name="Gellesch M."/>
            <person name="Goldberg J."/>
            <person name="Griggs A."/>
            <person name="Gujja S."/>
            <person name="Heiman D."/>
            <person name="Howarth C."/>
            <person name="Larson L."/>
            <person name="Lui A."/>
            <person name="MacDonald P.J.P."/>
            <person name="Mehta T."/>
            <person name="Montmayeur A."/>
            <person name="Murphy C."/>
            <person name="Neiman D."/>
            <person name="Pearson M."/>
            <person name="Priest M."/>
            <person name="Roberts A."/>
            <person name="Saif S."/>
            <person name="Shea T."/>
            <person name="Shenoy N."/>
            <person name="Sisk P."/>
            <person name="Stolte C."/>
            <person name="Sykes S."/>
            <person name="Wortman J."/>
            <person name="Nusbaum C."/>
            <person name="Birren B."/>
        </authorList>
    </citation>
    <scope>NUCLEOTIDE SEQUENCE [LARGE SCALE GENOMIC DNA]</scope>
    <source>
        <strain evidence="2 3">YIT 12063</strain>
    </source>
</reference>
<accession>G1WJM8</accession>
<evidence type="ECO:0008006" key="4">
    <source>
        <dbReference type="Google" id="ProtNLM"/>
    </source>
</evidence>
<organism evidence="2 3">
    <name type="scientific">Collinsella tanakaei YIT 12063</name>
    <dbReference type="NCBI Taxonomy" id="742742"/>
    <lineage>
        <taxon>Bacteria</taxon>
        <taxon>Bacillati</taxon>
        <taxon>Actinomycetota</taxon>
        <taxon>Coriobacteriia</taxon>
        <taxon>Coriobacteriales</taxon>
        <taxon>Coriobacteriaceae</taxon>
        <taxon>Collinsella</taxon>
    </lineage>
</organism>
<feature type="compositionally biased region" description="Acidic residues" evidence="1">
    <location>
        <begin position="591"/>
        <end position="603"/>
    </location>
</feature>
<gene>
    <name evidence="2" type="ORF">HMPREF9452_01541</name>
</gene>
<sequence>MNEIKCPKCGTVFQVDETGYADIMKQVRDQEFADELSERMQMLTREKEQALQLARADAEATLQQSMAQRDAELAQLKAKRDADLADLTARRDAELAQVTAQRDAQVAELTAKLEAAVGERALASEQAAAQARAESQKTAAELQHQVDELKAQLAQRDNQAQIEQARLREESREQAAAEAERLRTQAEQERRTLQEQLQQATSQAVQLKVQLDAAASQRDLAVEAARSQAQQAMQEQISSSKQEVADLKSKLESQKGAAEIARMQAVAAVERERDDARAALAREQAVRDSERQQVQAAHELELEQTRKANAEIVRFKDEEIERLRDMKARLSTKMVGETLEQHCETEFNRLRMTAFPNAYFEKDNDASEGTKGDFIFRECDEDGNEIISIMFEMKNENDTTATKHKNEDFFKKLDHDRTQKGCEYAVLVTLLEPESELYNAGIVDVSYRYPKMYVIRPQFFIPMITLLRNAAMNSLTYKQELELARRQNIDVTNFEAKMEEFKTGFARNYDLASRKFQTAIDEIDKTISHLQKTKEALLSSENNLRLANNKAEELTIRKLTWHNKTMKAKFDEARTAAEEAARDGVSIEAADGAEPDPADSYEV</sequence>
<keyword evidence="3" id="KW-1185">Reference proteome</keyword>
<protein>
    <recommendedName>
        <fullName evidence="4">DUF2130 domain-containing protein</fullName>
    </recommendedName>
</protein>
<name>G1WJM8_9ACTN</name>
<dbReference type="PATRIC" id="fig|742742.3.peg.1521"/>
<comment type="caution">
    <text evidence="2">The sequence shown here is derived from an EMBL/GenBank/DDBJ whole genome shotgun (WGS) entry which is preliminary data.</text>
</comment>
<dbReference type="Proteomes" id="UP000004830">
    <property type="component" value="Unassembled WGS sequence"/>
</dbReference>
<dbReference type="EMBL" id="ADLS01000019">
    <property type="protein sequence ID" value="EGX70094.1"/>
    <property type="molecule type" value="Genomic_DNA"/>
</dbReference>
<dbReference type="AlphaFoldDB" id="G1WJM8"/>
<evidence type="ECO:0000313" key="2">
    <source>
        <dbReference type="EMBL" id="EGX70094.1"/>
    </source>
</evidence>
<dbReference type="eggNOG" id="COG4487">
    <property type="taxonomic scope" value="Bacteria"/>
</dbReference>
<proteinExistence type="predicted"/>
<dbReference type="InterPro" id="IPR019219">
    <property type="entry name" value="DUF2130"/>
</dbReference>
<feature type="region of interest" description="Disordered" evidence="1">
    <location>
        <begin position="164"/>
        <end position="190"/>
    </location>
</feature>
<dbReference type="OrthoDB" id="3224137at2"/>
<feature type="compositionally biased region" description="Basic and acidic residues" evidence="1">
    <location>
        <begin position="165"/>
        <end position="190"/>
    </location>
</feature>
<evidence type="ECO:0000313" key="3">
    <source>
        <dbReference type="Proteomes" id="UP000004830"/>
    </source>
</evidence>
<dbReference type="Pfam" id="PF09903">
    <property type="entry name" value="DUF2130"/>
    <property type="match status" value="1"/>
</dbReference>
<feature type="region of interest" description="Disordered" evidence="1">
    <location>
        <begin position="574"/>
        <end position="603"/>
    </location>
</feature>
<dbReference type="HOGENOM" id="CLU_034837_0_0_11"/>
<dbReference type="GeneID" id="62759240"/>
<dbReference type="RefSeq" id="WP_009141575.1">
    <property type="nucleotide sequence ID" value="NZ_JH126470.1"/>
</dbReference>
<evidence type="ECO:0000256" key="1">
    <source>
        <dbReference type="SAM" id="MobiDB-lite"/>
    </source>
</evidence>